<protein>
    <submittedName>
        <fullName evidence="1">Uncharacterized protein</fullName>
    </submittedName>
</protein>
<evidence type="ECO:0000313" key="2">
    <source>
        <dbReference type="Proteomes" id="UP000596661"/>
    </source>
</evidence>
<sequence length="128" mass="14199">MENMMMKRELDDIDNFYERAEKCIRVDEGSRVLKTDAWVGHPQVPRVQLPAPPTPPASAAVTIVTLRSRNPYPLGVALPLVEGHVANIFGKPHLAGSTKNSQKRYLTNLDGEGEICTLDSHQPNVLEQ</sequence>
<reference evidence="1" key="2">
    <citation type="submission" date="2021-03" db="UniProtKB">
        <authorList>
            <consortium name="EnsemblPlants"/>
        </authorList>
    </citation>
    <scope>IDENTIFICATION</scope>
</reference>
<dbReference type="EnsemblPlants" id="evm.model.08.1208">
    <property type="protein sequence ID" value="cds.evm.model.08.1208"/>
    <property type="gene ID" value="evm.TU.08.1208"/>
</dbReference>
<dbReference type="Gramene" id="evm.model.08.1208">
    <property type="protein sequence ID" value="cds.evm.model.08.1208"/>
    <property type="gene ID" value="evm.TU.08.1208"/>
</dbReference>
<evidence type="ECO:0000313" key="1">
    <source>
        <dbReference type="EnsemblPlants" id="cds.evm.model.08.1208"/>
    </source>
</evidence>
<reference evidence="1" key="1">
    <citation type="submission" date="2018-11" db="EMBL/GenBank/DDBJ databases">
        <authorList>
            <person name="Grassa J C."/>
        </authorList>
    </citation>
    <scope>NUCLEOTIDE SEQUENCE [LARGE SCALE GENOMIC DNA]</scope>
</reference>
<accession>A0A803Q7Y7</accession>
<name>A0A803Q7Y7_CANSA</name>
<proteinExistence type="predicted"/>
<dbReference type="Proteomes" id="UP000596661">
    <property type="component" value="Chromosome 8"/>
</dbReference>
<keyword evidence="2" id="KW-1185">Reference proteome</keyword>
<organism evidence="1 2">
    <name type="scientific">Cannabis sativa</name>
    <name type="common">Hemp</name>
    <name type="synonym">Marijuana</name>
    <dbReference type="NCBI Taxonomy" id="3483"/>
    <lineage>
        <taxon>Eukaryota</taxon>
        <taxon>Viridiplantae</taxon>
        <taxon>Streptophyta</taxon>
        <taxon>Embryophyta</taxon>
        <taxon>Tracheophyta</taxon>
        <taxon>Spermatophyta</taxon>
        <taxon>Magnoliopsida</taxon>
        <taxon>eudicotyledons</taxon>
        <taxon>Gunneridae</taxon>
        <taxon>Pentapetalae</taxon>
        <taxon>rosids</taxon>
        <taxon>fabids</taxon>
        <taxon>Rosales</taxon>
        <taxon>Cannabaceae</taxon>
        <taxon>Cannabis</taxon>
    </lineage>
</organism>
<dbReference type="AlphaFoldDB" id="A0A803Q7Y7"/>
<dbReference type="EMBL" id="UZAU01000705">
    <property type="status" value="NOT_ANNOTATED_CDS"/>
    <property type="molecule type" value="Genomic_DNA"/>
</dbReference>